<feature type="domain" description="RagB/SusD" evidence="7">
    <location>
        <begin position="273"/>
        <end position="583"/>
    </location>
</feature>
<feature type="chain" id="PRO_5018972671" evidence="6">
    <location>
        <begin position="27"/>
        <end position="583"/>
    </location>
</feature>
<accession>A0A437PRW6</accession>
<dbReference type="PROSITE" id="PS51257">
    <property type="entry name" value="PROKAR_LIPOPROTEIN"/>
    <property type="match status" value="1"/>
</dbReference>
<comment type="similarity">
    <text evidence="2">Belongs to the SusD family.</text>
</comment>
<dbReference type="InterPro" id="IPR033985">
    <property type="entry name" value="SusD-like_N"/>
</dbReference>
<feature type="signal peptide" evidence="6">
    <location>
        <begin position="1"/>
        <end position="26"/>
    </location>
</feature>
<gene>
    <name evidence="9" type="ORF">EOJ36_08295</name>
</gene>
<evidence type="ECO:0000313" key="9">
    <source>
        <dbReference type="EMBL" id="RVU24995.1"/>
    </source>
</evidence>
<feature type="domain" description="SusD-like N-terminal" evidence="8">
    <location>
        <begin position="104"/>
        <end position="227"/>
    </location>
</feature>
<reference evidence="9 10" key="1">
    <citation type="submission" date="2019-01" db="EMBL/GenBank/DDBJ databases">
        <authorList>
            <person name="Chen W.-M."/>
        </authorList>
    </citation>
    <scope>NUCLEOTIDE SEQUENCE [LARGE SCALE GENOMIC DNA]</scope>
    <source>
        <strain evidence="9 10">FSY-15</strain>
    </source>
</reference>
<dbReference type="InterPro" id="IPR011990">
    <property type="entry name" value="TPR-like_helical_dom_sf"/>
</dbReference>
<dbReference type="RefSeq" id="WP_127804239.1">
    <property type="nucleotide sequence ID" value="NZ_SACY01000003.1"/>
</dbReference>
<evidence type="ECO:0000256" key="5">
    <source>
        <dbReference type="ARBA" id="ARBA00023237"/>
    </source>
</evidence>
<dbReference type="InterPro" id="IPR012944">
    <property type="entry name" value="SusD_RagB_dom"/>
</dbReference>
<sequence length="583" mass="63680">MKNKSYLVKRGKVAAGFLAVALLGFACKDTFLEVSPAGSISEAQLSSKKGIEGSLIAAYSMLSGSGTRMVHPWNWVWGSVRGGDANKGTDPGDFSDINPIQTYTYQSTQGVINDNYRGLYEIIARANNVLRLLKVAASDVTAADKTRIEAEAKFLRAHAYFSLARNYNKTPYVDETQDLTVVKNDKDLWPLIVADMNFAYTNLPETQGAAGRANKWAAAAYLGKIKLYQKDYAGAKTLFDACIASGVTANGKKYALLDKFGDLYKASNDNNSESIFAVQAASNTGSVNNANSDGDLNWPYNTGPNGPGNCCGFFQPSFELVNSYRTANGLPLLDGSYNTGANQVKTDMGITSEASFTPDAGELDPRLDWTVGRRGIMFLDWQDHPGAAWIRNQPNGGPYSPKKYSYYKSDKGSLQDNSSWTPGYTALNYTVIRYADLLLMAAECEIEVGSLAKAQEYVNKIRTRAANSAGFVKSSSGANAANYKIATYDAAWTDKAAARSAVRFERKLELAMEGHRFFDLVRWGTDVTEINNYLDYESSAGHLPNTLPKKGAYQAKHALLPLPQSEIDLVNKKETILTQNPGY</sequence>
<dbReference type="Pfam" id="PF14322">
    <property type="entry name" value="SusD-like_3"/>
    <property type="match status" value="1"/>
</dbReference>
<comment type="subcellular location">
    <subcellularLocation>
        <location evidence="1">Cell outer membrane</location>
    </subcellularLocation>
</comment>
<organism evidence="9 10">
    <name type="scientific">Sandaracinomonas limnophila</name>
    <dbReference type="NCBI Taxonomy" id="1862386"/>
    <lineage>
        <taxon>Bacteria</taxon>
        <taxon>Pseudomonadati</taxon>
        <taxon>Bacteroidota</taxon>
        <taxon>Cytophagia</taxon>
        <taxon>Cytophagales</taxon>
        <taxon>Flectobacillaceae</taxon>
        <taxon>Sandaracinomonas</taxon>
    </lineage>
</organism>
<evidence type="ECO:0000259" key="8">
    <source>
        <dbReference type="Pfam" id="PF14322"/>
    </source>
</evidence>
<dbReference type="Pfam" id="PF07980">
    <property type="entry name" value="SusD_RagB"/>
    <property type="match status" value="1"/>
</dbReference>
<keyword evidence="4" id="KW-0472">Membrane</keyword>
<evidence type="ECO:0000256" key="6">
    <source>
        <dbReference type="SAM" id="SignalP"/>
    </source>
</evidence>
<dbReference type="OrthoDB" id="9792139at2"/>
<evidence type="ECO:0000256" key="2">
    <source>
        <dbReference type="ARBA" id="ARBA00006275"/>
    </source>
</evidence>
<keyword evidence="3 6" id="KW-0732">Signal</keyword>
<evidence type="ECO:0000256" key="3">
    <source>
        <dbReference type="ARBA" id="ARBA00022729"/>
    </source>
</evidence>
<keyword evidence="10" id="KW-1185">Reference proteome</keyword>
<evidence type="ECO:0000256" key="4">
    <source>
        <dbReference type="ARBA" id="ARBA00023136"/>
    </source>
</evidence>
<protein>
    <submittedName>
        <fullName evidence="9">RagB/SusD family nutrient uptake outer membrane protein</fullName>
    </submittedName>
</protein>
<evidence type="ECO:0000313" key="10">
    <source>
        <dbReference type="Proteomes" id="UP000282832"/>
    </source>
</evidence>
<dbReference type="Proteomes" id="UP000282832">
    <property type="component" value="Unassembled WGS sequence"/>
</dbReference>
<evidence type="ECO:0000256" key="1">
    <source>
        <dbReference type="ARBA" id="ARBA00004442"/>
    </source>
</evidence>
<keyword evidence="5" id="KW-0998">Cell outer membrane</keyword>
<dbReference type="Gene3D" id="1.25.40.390">
    <property type="match status" value="1"/>
</dbReference>
<proteinExistence type="inferred from homology"/>
<comment type="caution">
    <text evidence="9">The sequence shown here is derived from an EMBL/GenBank/DDBJ whole genome shotgun (WGS) entry which is preliminary data.</text>
</comment>
<name>A0A437PRW6_9BACT</name>
<evidence type="ECO:0000259" key="7">
    <source>
        <dbReference type="Pfam" id="PF07980"/>
    </source>
</evidence>
<dbReference type="SUPFAM" id="SSF48452">
    <property type="entry name" value="TPR-like"/>
    <property type="match status" value="1"/>
</dbReference>
<dbReference type="GO" id="GO:0009279">
    <property type="term" value="C:cell outer membrane"/>
    <property type="evidence" value="ECO:0007669"/>
    <property type="project" value="UniProtKB-SubCell"/>
</dbReference>
<dbReference type="EMBL" id="SACY01000003">
    <property type="protein sequence ID" value="RVU24995.1"/>
    <property type="molecule type" value="Genomic_DNA"/>
</dbReference>
<dbReference type="AlphaFoldDB" id="A0A437PRW6"/>